<organism evidence="3 4">
    <name type="scientific">Nonomuraea marmarensis</name>
    <dbReference type="NCBI Taxonomy" id="3351344"/>
    <lineage>
        <taxon>Bacteria</taxon>
        <taxon>Bacillati</taxon>
        <taxon>Actinomycetota</taxon>
        <taxon>Actinomycetes</taxon>
        <taxon>Streptosporangiales</taxon>
        <taxon>Streptosporangiaceae</taxon>
        <taxon>Nonomuraea</taxon>
    </lineage>
</organism>
<comment type="caution">
    <text evidence="3">The sequence shown here is derived from an EMBL/GenBank/DDBJ whole genome shotgun (WGS) entry which is preliminary data.</text>
</comment>
<feature type="compositionally biased region" description="Basic residues" evidence="1">
    <location>
        <begin position="1"/>
        <end position="13"/>
    </location>
</feature>
<evidence type="ECO:0000313" key="3">
    <source>
        <dbReference type="EMBL" id="MFG1711302.1"/>
    </source>
</evidence>
<dbReference type="Pfam" id="PF02796">
    <property type="entry name" value="HTH_7"/>
    <property type="match status" value="1"/>
</dbReference>
<dbReference type="EMBL" id="JBICRM010000089">
    <property type="protein sequence ID" value="MFG1711302.1"/>
    <property type="molecule type" value="Genomic_DNA"/>
</dbReference>
<feature type="region of interest" description="Disordered" evidence="1">
    <location>
        <begin position="1"/>
        <end position="22"/>
    </location>
</feature>
<name>A0ABW7AV55_9ACTN</name>
<evidence type="ECO:0000259" key="2">
    <source>
        <dbReference type="Pfam" id="PF02796"/>
    </source>
</evidence>
<evidence type="ECO:0000256" key="1">
    <source>
        <dbReference type="SAM" id="MobiDB-lite"/>
    </source>
</evidence>
<feature type="domain" description="Resolvase HTH" evidence="2">
    <location>
        <begin position="11"/>
        <end position="53"/>
    </location>
</feature>
<dbReference type="InterPro" id="IPR006120">
    <property type="entry name" value="Resolvase_HTH_dom"/>
</dbReference>
<dbReference type="Proteomes" id="UP001603978">
    <property type="component" value="Unassembled WGS sequence"/>
</dbReference>
<evidence type="ECO:0000313" key="4">
    <source>
        <dbReference type="Proteomes" id="UP001603978"/>
    </source>
</evidence>
<accession>A0ABW7AV55</accession>
<proteinExistence type="predicted"/>
<gene>
    <name evidence="3" type="ORF">ACFLIM_49965</name>
</gene>
<dbReference type="RefSeq" id="WP_393177939.1">
    <property type="nucleotide sequence ID" value="NZ_JBICRM010000089.1"/>
</dbReference>
<protein>
    <submittedName>
        <fullName evidence="3">Helix-turn-helix domain-containing protein</fullName>
    </submittedName>
</protein>
<reference evidence="3 4" key="1">
    <citation type="submission" date="2024-10" db="EMBL/GenBank/DDBJ databases">
        <authorList>
            <person name="Topkara A.R."/>
            <person name="Saygin H."/>
        </authorList>
    </citation>
    <scope>NUCLEOTIDE SEQUENCE [LARGE SCALE GENOMIC DNA]</scope>
    <source>
        <strain evidence="3 4">M3C6</strain>
    </source>
</reference>
<keyword evidence="4" id="KW-1185">Reference proteome</keyword>
<sequence>MLRRTNGKLKGRQPKLSARQQAELVRMHTTREYTIAELMEVFSIGRATVYQVLDRAGSRPAVKTRSQPSTAQ</sequence>